<dbReference type="InterPro" id="IPR003594">
    <property type="entry name" value="HATPase_dom"/>
</dbReference>
<dbReference type="InterPro" id="IPR004358">
    <property type="entry name" value="Sig_transdc_His_kin-like_C"/>
</dbReference>
<evidence type="ECO:0000256" key="4">
    <source>
        <dbReference type="ARBA" id="ARBA00019665"/>
    </source>
</evidence>
<dbReference type="NCBIfam" id="TIGR02966">
    <property type="entry name" value="phoR_proteo"/>
    <property type="match status" value="1"/>
</dbReference>
<dbReference type="GO" id="GO:0005886">
    <property type="term" value="C:plasma membrane"/>
    <property type="evidence" value="ECO:0007669"/>
    <property type="project" value="UniProtKB-SubCell"/>
</dbReference>
<keyword evidence="14 18" id="KW-1133">Transmembrane helix</keyword>
<dbReference type="Pfam" id="PF13188">
    <property type="entry name" value="PAS_8"/>
    <property type="match status" value="1"/>
</dbReference>
<dbReference type="STRING" id="1121001.SAMN02745857_00421"/>
<dbReference type="CDD" id="cd00130">
    <property type="entry name" value="PAS"/>
    <property type="match status" value="1"/>
</dbReference>
<dbReference type="InterPro" id="IPR000014">
    <property type="entry name" value="PAS"/>
</dbReference>
<dbReference type="InterPro" id="IPR035965">
    <property type="entry name" value="PAS-like_dom_sf"/>
</dbReference>
<keyword evidence="8" id="KW-0592">Phosphate transport</keyword>
<dbReference type="SMART" id="SM00091">
    <property type="entry name" value="PAS"/>
    <property type="match status" value="1"/>
</dbReference>
<dbReference type="CDD" id="cd00082">
    <property type="entry name" value="HisKA"/>
    <property type="match status" value="1"/>
</dbReference>
<evidence type="ECO:0000256" key="10">
    <source>
        <dbReference type="ARBA" id="ARBA00022692"/>
    </source>
</evidence>
<dbReference type="InterPro" id="IPR036890">
    <property type="entry name" value="HATPase_C_sf"/>
</dbReference>
<dbReference type="SUPFAM" id="SSF55785">
    <property type="entry name" value="PYP-like sensor domain (PAS domain)"/>
    <property type="match status" value="1"/>
</dbReference>
<evidence type="ECO:0000256" key="6">
    <source>
        <dbReference type="ARBA" id="ARBA00022475"/>
    </source>
</evidence>
<dbReference type="Gene3D" id="3.30.450.20">
    <property type="entry name" value="PAS domain"/>
    <property type="match status" value="1"/>
</dbReference>
<keyword evidence="15" id="KW-0902">Two-component regulatory system</keyword>
<accession>A0A1W1X1X6</accession>
<dbReference type="EC" id="2.7.13.3" evidence="3"/>
<evidence type="ECO:0000256" key="18">
    <source>
        <dbReference type="SAM" id="Phobius"/>
    </source>
</evidence>
<keyword evidence="13" id="KW-0067">ATP-binding</keyword>
<protein>
    <recommendedName>
        <fullName evidence="4">Phosphate regulon sensor protein PhoR</fullName>
        <ecNumber evidence="3">2.7.13.3</ecNumber>
    </recommendedName>
</protein>
<dbReference type="SMART" id="SM00387">
    <property type="entry name" value="HATPase_c"/>
    <property type="match status" value="1"/>
</dbReference>
<evidence type="ECO:0000256" key="15">
    <source>
        <dbReference type="ARBA" id="ARBA00023012"/>
    </source>
</evidence>
<dbReference type="InterPro" id="IPR014310">
    <property type="entry name" value="Sig_transdc_His_kinase_PhoR"/>
</dbReference>
<evidence type="ECO:0000256" key="12">
    <source>
        <dbReference type="ARBA" id="ARBA00022777"/>
    </source>
</evidence>
<dbReference type="Proteomes" id="UP000192761">
    <property type="component" value="Unassembled WGS sequence"/>
</dbReference>
<evidence type="ECO:0000256" key="13">
    <source>
        <dbReference type="ARBA" id="ARBA00022840"/>
    </source>
</evidence>
<dbReference type="OrthoDB" id="9813151at2"/>
<evidence type="ECO:0000259" key="19">
    <source>
        <dbReference type="PROSITE" id="PS50109"/>
    </source>
</evidence>
<organism evidence="20 21">
    <name type="scientific">Andreprevotia lacus DSM 23236</name>
    <dbReference type="NCBI Taxonomy" id="1121001"/>
    <lineage>
        <taxon>Bacteria</taxon>
        <taxon>Pseudomonadati</taxon>
        <taxon>Pseudomonadota</taxon>
        <taxon>Betaproteobacteria</taxon>
        <taxon>Neisseriales</taxon>
        <taxon>Chitinibacteraceae</taxon>
        <taxon>Andreprevotia</taxon>
    </lineage>
</organism>
<dbReference type="PROSITE" id="PS50109">
    <property type="entry name" value="HIS_KIN"/>
    <property type="match status" value="1"/>
</dbReference>
<evidence type="ECO:0000256" key="7">
    <source>
        <dbReference type="ARBA" id="ARBA00022553"/>
    </source>
</evidence>
<dbReference type="RefSeq" id="WP_084088892.1">
    <property type="nucleotide sequence ID" value="NZ_FWXD01000002.1"/>
</dbReference>
<evidence type="ECO:0000256" key="3">
    <source>
        <dbReference type="ARBA" id="ARBA00012438"/>
    </source>
</evidence>
<evidence type="ECO:0000256" key="11">
    <source>
        <dbReference type="ARBA" id="ARBA00022741"/>
    </source>
</evidence>
<dbReference type="FunFam" id="3.30.565.10:FF:000006">
    <property type="entry name" value="Sensor histidine kinase WalK"/>
    <property type="match status" value="1"/>
</dbReference>
<evidence type="ECO:0000313" key="21">
    <source>
        <dbReference type="Proteomes" id="UP000192761"/>
    </source>
</evidence>
<dbReference type="PRINTS" id="PR00344">
    <property type="entry name" value="BCTRLSENSOR"/>
</dbReference>
<keyword evidence="11" id="KW-0547">Nucleotide-binding</keyword>
<keyword evidence="16 18" id="KW-0472">Membrane</keyword>
<evidence type="ECO:0000256" key="2">
    <source>
        <dbReference type="ARBA" id="ARBA00004429"/>
    </source>
</evidence>
<keyword evidence="21" id="KW-1185">Reference proteome</keyword>
<dbReference type="Gene3D" id="1.10.287.130">
    <property type="match status" value="1"/>
</dbReference>
<name>A0A1W1X1X6_9NEIS</name>
<dbReference type="InterPro" id="IPR021766">
    <property type="entry name" value="PhoR_N"/>
</dbReference>
<dbReference type="Pfam" id="PF00512">
    <property type="entry name" value="HisKA"/>
    <property type="match status" value="1"/>
</dbReference>
<keyword evidence="6" id="KW-1003">Cell membrane</keyword>
<dbReference type="PANTHER" id="PTHR45453">
    <property type="entry name" value="PHOSPHATE REGULON SENSOR PROTEIN PHOR"/>
    <property type="match status" value="1"/>
</dbReference>
<keyword evidence="12 20" id="KW-0418">Kinase</keyword>
<dbReference type="SUPFAM" id="SSF55874">
    <property type="entry name" value="ATPase domain of HSP90 chaperone/DNA topoisomerase II/histidine kinase"/>
    <property type="match status" value="1"/>
</dbReference>
<dbReference type="InterPro" id="IPR003661">
    <property type="entry name" value="HisK_dim/P_dom"/>
</dbReference>
<feature type="transmembrane region" description="Helical" evidence="18">
    <location>
        <begin position="7"/>
        <end position="24"/>
    </location>
</feature>
<evidence type="ECO:0000256" key="17">
    <source>
        <dbReference type="ARBA" id="ARBA00025207"/>
    </source>
</evidence>
<dbReference type="Gene3D" id="3.30.565.10">
    <property type="entry name" value="Histidine kinase-like ATPase, C-terminal domain"/>
    <property type="match status" value="1"/>
</dbReference>
<dbReference type="PANTHER" id="PTHR45453:SF1">
    <property type="entry name" value="PHOSPHATE REGULON SENSOR PROTEIN PHOR"/>
    <property type="match status" value="1"/>
</dbReference>
<evidence type="ECO:0000256" key="16">
    <source>
        <dbReference type="ARBA" id="ARBA00023136"/>
    </source>
</evidence>
<comment type="catalytic activity">
    <reaction evidence="1">
        <text>ATP + protein L-histidine = ADP + protein N-phospho-L-histidine.</text>
        <dbReference type="EC" id="2.7.13.3"/>
    </reaction>
</comment>
<proteinExistence type="predicted"/>
<dbReference type="GO" id="GO:0004721">
    <property type="term" value="F:phosphoprotein phosphatase activity"/>
    <property type="evidence" value="ECO:0007669"/>
    <property type="project" value="InterPro"/>
</dbReference>
<dbReference type="NCBIfam" id="NF008235">
    <property type="entry name" value="PRK11006.1"/>
    <property type="match status" value="1"/>
</dbReference>
<dbReference type="InterPro" id="IPR050351">
    <property type="entry name" value="BphY/WalK/GraS-like"/>
</dbReference>
<dbReference type="GO" id="GO:0000155">
    <property type="term" value="F:phosphorelay sensor kinase activity"/>
    <property type="evidence" value="ECO:0007669"/>
    <property type="project" value="InterPro"/>
</dbReference>
<dbReference type="InterPro" id="IPR036097">
    <property type="entry name" value="HisK_dim/P_sf"/>
</dbReference>
<evidence type="ECO:0000256" key="8">
    <source>
        <dbReference type="ARBA" id="ARBA00022592"/>
    </source>
</evidence>
<keyword evidence="7" id="KW-0597">Phosphoprotein</keyword>
<dbReference type="EMBL" id="FWXD01000002">
    <property type="protein sequence ID" value="SMC17843.1"/>
    <property type="molecule type" value="Genomic_DNA"/>
</dbReference>
<comment type="function">
    <text evidence="17">Member of the two-component regulatory system PhoR/PhoB involved in the phosphate regulon genes expression. PhoR may function as a membrane-associated protein kinase that phosphorylates PhoB in response to environmental signals.</text>
</comment>
<keyword evidence="5" id="KW-0813">Transport</keyword>
<evidence type="ECO:0000256" key="5">
    <source>
        <dbReference type="ARBA" id="ARBA00022448"/>
    </source>
</evidence>
<dbReference type="Pfam" id="PF02518">
    <property type="entry name" value="HATPase_c"/>
    <property type="match status" value="1"/>
</dbReference>
<dbReference type="AlphaFoldDB" id="A0A1W1X1X6"/>
<dbReference type="SUPFAM" id="SSF47384">
    <property type="entry name" value="Homodimeric domain of signal transducing histidine kinase"/>
    <property type="match status" value="1"/>
</dbReference>
<evidence type="ECO:0000256" key="14">
    <source>
        <dbReference type="ARBA" id="ARBA00022989"/>
    </source>
</evidence>
<keyword evidence="9" id="KW-0808">Transferase</keyword>
<reference evidence="20 21" key="1">
    <citation type="submission" date="2017-04" db="EMBL/GenBank/DDBJ databases">
        <authorList>
            <person name="Afonso C.L."/>
            <person name="Miller P.J."/>
            <person name="Scott M.A."/>
            <person name="Spackman E."/>
            <person name="Goraichik I."/>
            <person name="Dimitrov K.M."/>
            <person name="Suarez D.L."/>
            <person name="Swayne D.E."/>
        </authorList>
    </citation>
    <scope>NUCLEOTIDE SEQUENCE [LARGE SCALE GENOMIC DNA]</scope>
    <source>
        <strain evidence="20 21">DSM 23236</strain>
    </source>
</reference>
<comment type="subcellular location">
    <subcellularLocation>
        <location evidence="2">Cell inner membrane</location>
        <topology evidence="2">Multi-pass membrane protein</topology>
    </subcellularLocation>
</comment>
<dbReference type="GO" id="GO:0016036">
    <property type="term" value="P:cellular response to phosphate starvation"/>
    <property type="evidence" value="ECO:0007669"/>
    <property type="project" value="TreeGrafter"/>
</dbReference>
<feature type="domain" description="Histidine kinase" evidence="19">
    <location>
        <begin position="210"/>
        <end position="425"/>
    </location>
</feature>
<evidence type="ECO:0000256" key="9">
    <source>
        <dbReference type="ARBA" id="ARBA00022679"/>
    </source>
</evidence>
<evidence type="ECO:0000256" key="1">
    <source>
        <dbReference type="ARBA" id="ARBA00000085"/>
    </source>
</evidence>
<keyword evidence="10 18" id="KW-0812">Transmembrane</keyword>
<evidence type="ECO:0000313" key="20">
    <source>
        <dbReference type="EMBL" id="SMC17843.1"/>
    </source>
</evidence>
<sequence>MLWLRSIIYYLIITLIALMIGAVHGTIWALGFALIVVAAALLFHLYNLGRLYQWAQQPRVENVPQSYLLWQDVFDKFYDQVRLQKKQQDRLANTLERFTSAGEALPDGVIILDEHDRIEWCNQAASLHLGIDRIADVWQVVTNILRQPSLREYLRTQDFAHPLQLRTTRPTEQVLSVQLVPFDSTRKLLLSRDITQLDRVQTVHRDFIANVSHELRTPLTVVGGFIETMIDIPDLDAATRSQQLQLMYEQTQRMQRLVEDLLTLSKLENGQQLREEEVDVPQLMRLLAAEAEGLSQGRHQIKIGSIAPARLIGNHDELHSAFGNLVSNAIRYTPAGGTITLHWRAEGEHGCFGVEDTGIGIAPEHIPRLTERFYRVDRGRSRATGGTGLGLAIVKHILQRHQAQMVIRSRLGEGSEFSVKFPAQRLLTD</sequence>
<dbReference type="GO" id="GO:0005524">
    <property type="term" value="F:ATP binding"/>
    <property type="evidence" value="ECO:0007669"/>
    <property type="project" value="UniProtKB-KW"/>
</dbReference>
<dbReference type="InterPro" id="IPR005467">
    <property type="entry name" value="His_kinase_dom"/>
</dbReference>
<dbReference type="SMART" id="SM00388">
    <property type="entry name" value="HisKA"/>
    <property type="match status" value="1"/>
</dbReference>
<gene>
    <name evidence="20" type="ORF">SAMN02745857_00421</name>
</gene>
<dbReference type="Pfam" id="PF11808">
    <property type="entry name" value="PhoR"/>
    <property type="match status" value="1"/>
</dbReference>
<dbReference type="GO" id="GO:0006817">
    <property type="term" value="P:phosphate ion transport"/>
    <property type="evidence" value="ECO:0007669"/>
    <property type="project" value="UniProtKB-KW"/>
</dbReference>
<dbReference type="FunFam" id="1.10.287.130:FF:000008">
    <property type="entry name" value="Two-component sensor histidine kinase"/>
    <property type="match status" value="1"/>
</dbReference>